<dbReference type="EMBL" id="MN740406">
    <property type="protein sequence ID" value="QHU05051.1"/>
    <property type="molecule type" value="Genomic_DNA"/>
</dbReference>
<organism evidence="2">
    <name type="scientific">viral metagenome</name>
    <dbReference type="NCBI Taxonomy" id="1070528"/>
    <lineage>
        <taxon>unclassified sequences</taxon>
        <taxon>metagenomes</taxon>
        <taxon>organismal metagenomes</taxon>
    </lineage>
</organism>
<protein>
    <submittedName>
        <fullName evidence="2">Uncharacterized protein</fullName>
    </submittedName>
</protein>
<name>A0A6C0JJ35_9ZZZZ</name>
<reference evidence="2" key="1">
    <citation type="journal article" date="2020" name="Nature">
        <title>Giant virus diversity and host interactions through global metagenomics.</title>
        <authorList>
            <person name="Schulz F."/>
            <person name="Roux S."/>
            <person name="Paez-Espino D."/>
            <person name="Jungbluth S."/>
            <person name="Walsh D.A."/>
            <person name="Denef V.J."/>
            <person name="McMahon K.D."/>
            <person name="Konstantinidis K.T."/>
            <person name="Eloe-Fadrosh E.A."/>
            <person name="Kyrpides N.C."/>
            <person name="Woyke T."/>
        </authorList>
    </citation>
    <scope>NUCLEOTIDE SEQUENCE</scope>
    <source>
        <strain evidence="2">GVMAG-M-3300027708-5</strain>
    </source>
</reference>
<sequence length="847" mass="98816">MSFEIKEIKIKLYTNLKTKDQRLIDFTLDMLYNETAPTSETGGAVQKNGTGPTAAVPKAVELKKDGLNTLPYFTMSVRYPLDRLQKDLLTYQERVDFFFDDKKFERILFLYTKKPEESTDPDVNNDIAEHNIMVMLELLFPTKFTVINNSHTSFDHVMANSSLKRMLINPTIKKYYSYLKLADGKIYTFTRLIWLNDLMNHPLYRTFINEFHTFWLWYTREKEKVEKQMRKSVEDISKIVDGILVDIFKGVRQSFTIYDVQPKYDKTHFDLQKGTLQRTISTMTRFKLLLDRVKLGRVVEISEMYKEAGYLTNKDPQKQKTDRFFIDGLNKAIEETTLLLKEEEENEKNARAQETSNEKKDNKKDKSTSEYEDEDDVFKKISEYTESHFTSEKIAQLSLVRFINELDKAGRKKKESTQKTPDRVLPLIKKINSAVKQLSVNPIKLPVVKYENLRLYTTMPMSDVEKQLSGGVAPEYATFVRNVRSRYYGTQRKSINTYLQNLIDGADEQSVRDFFRLFDILYKKYMRNQPGETNFELATQLSKVLNTSLAKVETNVANWKYEVYVMADFIQGKVDDENSSKIFCPYVGEYLGVMFEFLFQMALYGKSEKEDLYRWAVDRNRVFFSLESIKQNNGEVVQELQQKPLNISVLAQKSDGDNKMTKFSGDVTQAVENADNIPVDEDRVNSLFVQNVISADKKITGDNGILTKLRQYLPDVDESRLLYYISKNNKKLYDVIVKWHKKEYTRDESVLEEMLSLQPIYASQNAVLNKRLTDPTINVDTNDRIKMKTETELNNLYLAVLEKLIELEQKKAIDMGSGNLVKLSNVGGSRKRRIRNKRHVTRKYTKK</sequence>
<proteinExistence type="predicted"/>
<evidence type="ECO:0000256" key="1">
    <source>
        <dbReference type="SAM" id="MobiDB-lite"/>
    </source>
</evidence>
<feature type="region of interest" description="Disordered" evidence="1">
    <location>
        <begin position="343"/>
        <end position="372"/>
    </location>
</feature>
<dbReference type="AlphaFoldDB" id="A0A6C0JJ35"/>
<feature type="compositionally biased region" description="Basic and acidic residues" evidence="1">
    <location>
        <begin position="347"/>
        <end position="369"/>
    </location>
</feature>
<accession>A0A6C0JJ35</accession>
<evidence type="ECO:0000313" key="2">
    <source>
        <dbReference type="EMBL" id="QHU05051.1"/>
    </source>
</evidence>